<name>A0AAD6VHN0_9AGAR</name>
<comment type="caution">
    <text evidence="1">The sequence shown here is derived from an EMBL/GenBank/DDBJ whole genome shotgun (WGS) entry which is preliminary data.</text>
</comment>
<gene>
    <name evidence="1" type="ORF">GGX14DRAFT_620086</name>
</gene>
<dbReference type="EMBL" id="JARJCW010000022">
    <property type="protein sequence ID" value="KAJ7213076.1"/>
    <property type="molecule type" value="Genomic_DNA"/>
</dbReference>
<keyword evidence="2" id="KW-1185">Reference proteome</keyword>
<dbReference type="AlphaFoldDB" id="A0AAD6VHN0"/>
<dbReference type="Proteomes" id="UP001219525">
    <property type="component" value="Unassembled WGS sequence"/>
</dbReference>
<protein>
    <submittedName>
        <fullName evidence="1">Uncharacterized protein</fullName>
    </submittedName>
</protein>
<reference evidence="1" key="1">
    <citation type="submission" date="2023-03" db="EMBL/GenBank/DDBJ databases">
        <title>Massive genome expansion in bonnet fungi (Mycena s.s.) driven by repeated elements and novel gene families across ecological guilds.</title>
        <authorList>
            <consortium name="Lawrence Berkeley National Laboratory"/>
            <person name="Harder C.B."/>
            <person name="Miyauchi S."/>
            <person name="Viragh M."/>
            <person name="Kuo A."/>
            <person name="Thoen E."/>
            <person name="Andreopoulos B."/>
            <person name="Lu D."/>
            <person name="Skrede I."/>
            <person name="Drula E."/>
            <person name="Henrissat B."/>
            <person name="Morin E."/>
            <person name="Kohler A."/>
            <person name="Barry K."/>
            <person name="LaButti K."/>
            <person name="Morin E."/>
            <person name="Salamov A."/>
            <person name="Lipzen A."/>
            <person name="Mereny Z."/>
            <person name="Hegedus B."/>
            <person name="Baldrian P."/>
            <person name="Stursova M."/>
            <person name="Weitz H."/>
            <person name="Taylor A."/>
            <person name="Grigoriev I.V."/>
            <person name="Nagy L.G."/>
            <person name="Martin F."/>
            <person name="Kauserud H."/>
        </authorList>
    </citation>
    <scope>NUCLEOTIDE SEQUENCE</scope>
    <source>
        <strain evidence="1">9144</strain>
    </source>
</reference>
<evidence type="ECO:0000313" key="2">
    <source>
        <dbReference type="Proteomes" id="UP001219525"/>
    </source>
</evidence>
<proteinExistence type="predicted"/>
<organism evidence="1 2">
    <name type="scientific">Mycena pura</name>
    <dbReference type="NCBI Taxonomy" id="153505"/>
    <lineage>
        <taxon>Eukaryota</taxon>
        <taxon>Fungi</taxon>
        <taxon>Dikarya</taxon>
        <taxon>Basidiomycota</taxon>
        <taxon>Agaricomycotina</taxon>
        <taxon>Agaricomycetes</taxon>
        <taxon>Agaricomycetidae</taxon>
        <taxon>Agaricales</taxon>
        <taxon>Marasmiineae</taxon>
        <taxon>Mycenaceae</taxon>
        <taxon>Mycena</taxon>
    </lineage>
</organism>
<sequence length="167" mass="19178">MSSIQSNLLHIRKTAAIKASSSHLNNTVVPRDAMRNALFVGFIIPHDECHRWADSNFPDGLHSRDEYGYAIVSYLNLHFREVVDDSIFPFHIVPDPTGGHNVMYVVDICVGRWVNPLADYKIEEVFDAEVRVHLNEHTVKECLKFLQQDMKIDIEKLGSFTTYYSIL</sequence>
<evidence type="ECO:0000313" key="1">
    <source>
        <dbReference type="EMBL" id="KAJ7213076.1"/>
    </source>
</evidence>
<accession>A0AAD6VHN0</accession>